<name>A0A9K3EKW6_HELAN</name>
<proteinExistence type="predicted"/>
<gene>
    <name evidence="1" type="ORF">HanXRQr2_Chr13g0605721</name>
</gene>
<reference evidence="1" key="2">
    <citation type="submission" date="2020-06" db="EMBL/GenBank/DDBJ databases">
        <title>Helianthus annuus Genome sequencing and assembly Release 2.</title>
        <authorList>
            <person name="Gouzy J."/>
            <person name="Langlade N."/>
            <person name="Munos S."/>
        </authorList>
    </citation>
    <scope>NUCLEOTIDE SEQUENCE</scope>
    <source>
        <tissue evidence="1">Leaves</tissue>
    </source>
</reference>
<sequence length="92" mass="10698">MASTTTEFRVPTTILLERRQQCQFKRRPTLRRSSGTSLSLWWILGRYWIIGGGCRNKAGDGRYTCEGNSDTKKLGIRMQEMEMKKTTFVIYV</sequence>
<reference evidence="1" key="1">
    <citation type="journal article" date="2017" name="Nature">
        <title>The sunflower genome provides insights into oil metabolism, flowering and Asterid evolution.</title>
        <authorList>
            <person name="Badouin H."/>
            <person name="Gouzy J."/>
            <person name="Grassa C.J."/>
            <person name="Murat F."/>
            <person name="Staton S.E."/>
            <person name="Cottret L."/>
            <person name="Lelandais-Briere C."/>
            <person name="Owens G.L."/>
            <person name="Carrere S."/>
            <person name="Mayjonade B."/>
            <person name="Legrand L."/>
            <person name="Gill N."/>
            <person name="Kane N.C."/>
            <person name="Bowers J.E."/>
            <person name="Hubner S."/>
            <person name="Bellec A."/>
            <person name="Berard A."/>
            <person name="Berges H."/>
            <person name="Blanchet N."/>
            <person name="Boniface M.C."/>
            <person name="Brunel D."/>
            <person name="Catrice O."/>
            <person name="Chaidir N."/>
            <person name="Claudel C."/>
            <person name="Donnadieu C."/>
            <person name="Faraut T."/>
            <person name="Fievet G."/>
            <person name="Helmstetter N."/>
            <person name="King M."/>
            <person name="Knapp S.J."/>
            <person name="Lai Z."/>
            <person name="Le Paslier M.C."/>
            <person name="Lippi Y."/>
            <person name="Lorenzon L."/>
            <person name="Mandel J.R."/>
            <person name="Marage G."/>
            <person name="Marchand G."/>
            <person name="Marquand E."/>
            <person name="Bret-Mestries E."/>
            <person name="Morien E."/>
            <person name="Nambeesan S."/>
            <person name="Nguyen T."/>
            <person name="Pegot-Espagnet P."/>
            <person name="Pouilly N."/>
            <person name="Raftis F."/>
            <person name="Sallet E."/>
            <person name="Schiex T."/>
            <person name="Thomas J."/>
            <person name="Vandecasteele C."/>
            <person name="Vares D."/>
            <person name="Vear F."/>
            <person name="Vautrin S."/>
            <person name="Crespi M."/>
            <person name="Mangin B."/>
            <person name="Burke J.M."/>
            <person name="Salse J."/>
            <person name="Munos S."/>
            <person name="Vincourt P."/>
            <person name="Rieseberg L.H."/>
            <person name="Langlade N.B."/>
        </authorList>
    </citation>
    <scope>NUCLEOTIDE SEQUENCE</scope>
    <source>
        <tissue evidence="1">Leaves</tissue>
    </source>
</reference>
<accession>A0A9K3EKW6</accession>
<keyword evidence="2" id="KW-1185">Reference proteome</keyword>
<protein>
    <submittedName>
        <fullName evidence="1">Uncharacterized protein</fullName>
    </submittedName>
</protein>
<dbReference type="Proteomes" id="UP000215914">
    <property type="component" value="Unassembled WGS sequence"/>
</dbReference>
<evidence type="ECO:0000313" key="1">
    <source>
        <dbReference type="EMBL" id="KAF5774878.1"/>
    </source>
</evidence>
<organism evidence="1 2">
    <name type="scientific">Helianthus annuus</name>
    <name type="common">Common sunflower</name>
    <dbReference type="NCBI Taxonomy" id="4232"/>
    <lineage>
        <taxon>Eukaryota</taxon>
        <taxon>Viridiplantae</taxon>
        <taxon>Streptophyta</taxon>
        <taxon>Embryophyta</taxon>
        <taxon>Tracheophyta</taxon>
        <taxon>Spermatophyta</taxon>
        <taxon>Magnoliopsida</taxon>
        <taxon>eudicotyledons</taxon>
        <taxon>Gunneridae</taxon>
        <taxon>Pentapetalae</taxon>
        <taxon>asterids</taxon>
        <taxon>campanulids</taxon>
        <taxon>Asterales</taxon>
        <taxon>Asteraceae</taxon>
        <taxon>Asteroideae</taxon>
        <taxon>Heliantheae alliance</taxon>
        <taxon>Heliantheae</taxon>
        <taxon>Helianthus</taxon>
    </lineage>
</organism>
<dbReference type="AlphaFoldDB" id="A0A9K3EKW6"/>
<dbReference type="EMBL" id="MNCJ02000328">
    <property type="protein sequence ID" value="KAF5774878.1"/>
    <property type="molecule type" value="Genomic_DNA"/>
</dbReference>
<comment type="caution">
    <text evidence="1">The sequence shown here is derived from an EMBL/GenBank/DDBJ whole genome shotgun (WGS) entry which is preliminary data.</text>
</comment>
<evidence type="ECO:0000313" key="2">
    <source>
        <dbReference type="Proteomes" id="UP000215914"/>
    </source>
</evidence>
<dbReference type="Gramene" id="mRNA:HanXRQr2_Chr13g0605721">
    <property type="protein sequence ID" value="mRNA:HanXRQr2_Chr13g0605721"/>
    <property type="gene ID" value="HanXRQr2_Chr13g0605721"/>
</dbReference>